<gene>
    <name evidence="2" type="ORF">CB5_LOCUS439</name>
</gene>
<dbReference type="EMBL" id="LR862129">
    <property type="protein sequence ID" value="CAD1817228.1"/>
    <property type="molecule type" value="Genomic_DNA"/>
</dbReference>
<proteinExistence type="predicted"/>
<sequence>MAKAVVAVDADVGLRNLDLLLELENCVNYTTTKVLGGRRSSPTPALEAASLLGRPLLADLCSAEAARSEVAMLLMLADAVYGVVTSCSPAVDLVPCARGRPPLADLCSAEAAHSEAAHSEAAMLLMLADAVYGVVTSCSPAVDLVPCARGRVCLLHLLLCFRLLQSRHGGAAAEAPPLHGVSGFLRPQNPAPNSVLPDPDDAPAAADDRDGDDDDYAGDEEEDEDPGKPLELFPARRAHLLPPLSGDARPAHAPPNSAERLRRAPPSRAVTGARRAAPSANPRGSSTIA</sequence>
<dbReference type="AlphaFoldDB" id="A0A6V7NFB4"/>
<protein>
    <submittedName>
        <fullName evidence="2">Uncharacterized protein</fullName>
    </submittedName>
</protein>
<accession>A0A6V7NFB4</accession>
<name>A0A6V7NFB4_ANACO</name>
<organism evidence="2">
    <name type="scientific">Ananas comosus var. bracteatus</name>
    <name type="common">red pineapple</name>
    <dbReference type="NCBI Taxonomy" id="296719"/>
    <lineage>
        <taxon>Eukaryota</taxon>
        <taxon>Viridiplantae</taxon>
        <taxon>Streptophyta</taxon>
        <taxon>Embryophyta</taxon>
        <taxon>Tracheophyta</taxon>
        <taxon>Spermatophyta</taxon>
        <taxon>Magnoliopsida</taxon>
        <taxon>Liliopsida</taxon>
        <taxon>Poales</taxon>
        <taxon>Bromeliaceae</taxon>
        <taxon>Bromelioideae</taxon>
        <taxon>Ananas</taxon>
    </lineage>
</organism>
<feature type="compositionally biased region" description="Acidic residues" evidence="1">
    <location>
        <begin position="209"/>
        <end position="225"/>
    </location>
</feature>
<reference evidence="2" key="1">
    <citation type="submission" date="2020-07" db="EMBL/GenBank/DDBJ databases">
        <authorList>
            <person name="Lin J."/>
        </authorList>
    </citation>
    <scope>NUCLEOTIDE SEQUENCE</scope>
</reference>
<feature type="region of interest" description="Disordered" evidence="1">
    <location>
        <begin position="182"/>
        <end position="289"/>
    </location>
</feature>
<evidence type="ECO:0000256" key="1">
    <source>
        <dbReference type="SAM" id="MobiDB-lite"/>
    </source>
</evidence>
<evidence type="ECO:0000313" key="2">
    <source>
        <dbReference type="EMBL" id="CAD1817228.1"/>
    </source>
</evidence>